<reference evidence="1 2" key="1">
    <citation type="journal article" date="2022" name="Plant J.">
        <title>Chromosome-level genome of Camellia lanceoleosa provides a valuable resource for understanding genome evolution and self-incompatibility.</title>
        <authorList>
            <person name="Gong W."/>
            <person name="Xiao S."/>
            <person name="Wang L."/>
            <person name="Liao Z."/>
            <person name="Chang Y."/>
            <person name="Mo W."/>
            <person name="Hu G."/>
            <person name="Li W."/>
            <person name="Zhao G."/>
            <person name="Zhu H."/>
            <person name="Hu X."/>
            <person name="Ji K."/>
            <person name="Xiang X."/>
            <person name="Song Q."/>
            <person name="Yuan D."/>
            <person name="Jin S."/>
            <person name="Zhang L."/>
        </authorList>
    </citation>
    <scope>NUCLEOTIDE SEQUENCE [LARGE SCALE GENOMIC DNA]</scope>
    <source>
        <strain evidence="1">SQ_2022a</strain>
    </source>
</reference>
<organism evidence="1 2">
    <name type="scientific">Camellia lanceoleosa</name>
    <dbReference type="NCBI Taxonomy" id="1840588"/>
    <lineage>
        <taxon>Eukaryota</taxon>
        <taxon>Viridiplantae</taxon>
        <taxon>Streptophyta</taxon>
        <taxon>Embryophyta</taxon>
        <taxon>Tracheophyta</taxon>
        <taxon>Spermatophyta</taxon>
        <taxon>Magnoliopsida</taxon>
        <taxon>eudicotyledons</taxon>
        <taxon>Gunneridae</taxon>
        <taxon>Pentapetalae</taxon>
        <taxon>asterids</taxon>
        <taxon>Ericales</taxon>
        <taxon>Theaceae</taxon>
        <taxon>Camellia</taxon>
    </lineage>
</organism>
<proteinExistence type="predicted"/>
<protein>
    <submittedName>
        <fullName evidence="1">DUF21 domain-containing protein</fullName>
    </submittedName>
</protein>
<sequence length="71" mass="8108">MIMGMNDLRTEVLGICAGCRGAMTPIESTFSLDVNSKLDWYENRYMDEAKLKLFEQMIDDKMAETSSSNNF</sequence>
<dbReference type="EMBL" id="CM045764">
    <property type="protein sequence ID" value="KAI8005545.1"/>
    <property type="molecule type" value="Genomic_DNA"/>
</dbReference>
<comment type="caution">
    <text evidence="1">The sequence shown here is derived from an EMBL/GenBank/DDBJ whole genome shotgun (WGS) entry which is preliminary data.</text>
</comment>
<dbReference type="Proteomes" id="UP001060215">
    <property type="component" value="Chromosome 7"/>
</dbReference>
<name>A0ACC0GWJ8_9ERIC</name>
<keyword evidence="2" id="KW-1185">Reference proteome</keyword>
<evidence type="ECO:0000313" key="1">
    <source>
        <dbReference type="EMBL" id="KAI8005545.1"/>
    </source>
</evidence>
<gene>
    <name evidence="1" type="ORF">LOK49_LG07G00406</name>
</gene>
<accession>A0ACC0GWJ8</accession>
<evidence type="ECO:0000313" key="2">
    <source>
        <dbReference type="Proteomes" id="UP001060215"/>
    </source>
</evidence>